<feature type="domain" description="Cytochrome b5 heme-binding" evidence="5">
    <location>
        <begin position="231"/>
        <end position="306"/>
    </location>
</feature>
<evidence type="ECO:0000313" key="6">
    <source>
        <dbReference type="EMBL" id="CEM13003.1"/>
    </source>
</evidence>
<dbReference type="SUPFAM" id="SSF55856">
    <property type="entry name" value="Cytochrome b5-like heme/steroid binding domain"/>
    <property type="match status" value="4"/>
</dbReference>
<name>A0A0G4FI39_9ALVE</name>
<proteinExistence type="predicted"/>
<evidence type="ECO:0000256" key="1">
    <source>
        <dbReference type="ARBA" id="ARBA00022617"/>
    </source>
</evidence>
<dbReference type="PROSITE" id="PS00191">
    <property type="entry name" value="CYTOCHROME_B5_1"/>
    <property type="match status" value="1"/>
</dbReference>
<dbReference type="GO" id="GO:0046872">
    <property type="term" value="F:metal ion binding"/>
    <property type="evidence" value="ECO:0007669"/>
    <property type="project" value="UniProtKB-KW"/>
</dbReference>
<evidence type="ECO:0000256" key="3">
    <source>
        <dbReference type="ARBA" id="ARBA00023004"/>
    </source>
</evidence>
<dbReference type="EMBL" id="CDMZ01000380">
    <property type="protein sequence ID" value="CEM13003.1"/>
    <property type="molecule type" value="Genomic_DNA"/>
</dbReference>
<reference evidence="6" key="1">
    <citation type="submission" date="2014-11" db="EMBL/GenBank/DDBJ databases">
        <authorList>
            <person name="Otto D Thomas"/>
            <person name="Naeem Raeece"/>
        </authorList>
    </citation>
    <scope>NUCLEOTIDE SEQUENCE</scope>
</reference>
<keyword evidence="4" id="KW-0732">Signal</keyword>
<evidence type="ECO:0000256" key="4">
    <source>
        <dbReference type="SAM" id="SignalP"/>
    </source>
</evidence>
<feature type="domain" description="Cytochrome b5 heme-binding" evidence="5">
    <location>
        <begin position="505"/>
        <end position="578"/>
    </location>
</feature>
<evidence type="ECO:0000256" key="2">
    <source>
        <dbReference type="ARBA" id="ARBA00022723"/>
    </source>
</evidence>
<dbReference type="PROSITE" id="PS50255">
    <property type="entry name" value="CYTOCHROME_B5_2"/>
    <property type="match status" value="3"/>
</dbReference>
<dbReference type="PANTHER" id="PTHR46237">
    <property type="entry name" value="CYTOCHROME B5 REDUCTASE 4 FAMILY MEMBER"/>
    <property type="match status" value="1"/>
</dbReference>
<accession>A0A0G4FI39</accession>
<dbReference type="GO" id="GO:0020037">
    <property type="term" value="F:heme binding"/>
    <property type="evidence" value="ECO:0007669"/>
    <property type="project" value="InterPro"/>
</dbReference>
<dbReference type="InterPro" id="IPR018506">
    <property type="entry name" value="Cyt_B5_heme-BS"/>
</dbReference>
<evidence type="ECO:0000259" key="5">
    <source>
        <dbReference type="PROSITE" id="PS50255"/>
    </source>
</evidence>
<sequence length="684" mass="72176">MGPAWSVKVLLTLGLLHLLLPAQASLTCSSSTDRDTYLNAHFLPDSCWTALTYNDVQYIYDITRLINNHGHGGNRVLESLCGSVGTYYFYCNHTSADIYSAEKAGLITQICEVSGVTVTSQDTVRSDCLAGTGGPTSSGSTVAASTVSSHDAATDCWTAIGGLVYDITSYMTIHPGGKSNLVARLCGLDGTDVFRDYHPDSYLQGAIDGGFIELQGPLSGSLTSNSLSTTYTGITLSTLQSHATTTDCWTRVGDFVYDVTEFQNAHPAGPTVFTCGGDSTNIFRGQHPNEYLTRDEITKYLKGRLSVSVWSDSIEEEAYFSTLTTTTTGGFSRGFSVSVSSCTAASTNVLQCTMTLGFKDYDTIEDILLFMDHPRGFAKATFQTVDPTATSGPWVGPTISVSNSRRRTQEEHQAEIRRRSLQLASQGATSHPGGSLFNKGFCGVDSTSSFNSKHALSYLDAARMSNIGCTQVATLANQMGARLSAASVPGVMPSVTVSLTGGGTEALEAHSSSSDCWMAIWGNVYTAGTTISQHDGGSAVVAALCGIDATASFTCWHGTEELNDAIADWGFALVGTTTSQLGSGCSWSAPASEYVFDLTNYVSKHTGGSGSITSACGTDASSSFNKNHKVGYMTTLYVKGMPVKGSLSSAVPTPSLGNANYPAVSADELAQHNTASNCWVAIHG</sequence>
<dbReference type="GO" id="GO:0005737">
    <property type="term" value="C:cytoplasm"/>
    <property type="evidence" value="ECO:0007669"/>
    <property type="project" value="TreeGrafter"/>
</dbReference>
<keyword evidence="2" id="KW-0479">Metal-binding</keyword>
<organism evidence="6">
    <name type="scientific">Chromera velia CCMP2878</name>
    <dbReference type="NCBI Taxonomy" id="1169474"/>
    <lineage>
        <taxon>Eukaryota</taxon>
        <taxon>Sar</taxon>
        <taxon>Alveolata</taxon>
        <taxon>Colpodellida</taxon>
        <taxon>Chromeraceae</taxon>
        <taxon>Chromera</taxon>
    </lineage>
</organism>
<keyword evidence="1" id="KW-0349">Heme</keyword>
<gene>
    <name evidence="6" type="ORF">Cvel_17068</name>
</gene>
<protein>
    <recommendedName>
        <fullName evidence="5">Cytochrome b5 heme-binding domain-containing protein</fullName>
    </recommendedName>
</protein>
<dbReference type="VEuPathDB" id="CryptoDB:Cvel_17068"/>
<keyword evidence="3" id="KW-0408">Iron</keyword>
<feature type="signal peptide" evidence="4">
    <location>
        <begin position="1"/>
        <end position="24"/>
    </location>
</feature>
<dbReference type="GO" id="GO:0004128">
    <property type="term" value="F:cytochrome-b5 reductase activity, acting on NAD(P)H"/>
    <property type="evidence" value="ECO:0007669"/>
    <property type="project" value="TreeGrafter"/>
</dbReference>
<dbReference type="InterPro" id="IPR036400">
    <property type="entry name" value="Cyt_B5-like_heme/steroid_sf"/>
</dbReference>
<dbReference type="InterPro" id="IPR001199">
    <property type="entry name" value="Cyt_B5-like_heme/steroid-bd"/>
</dbReference>
<dbReference type="SMART" id="SM01117">
    <property type="entry name" value="Cyt-b5"/>
    <property type="match status" value="3"/>
</dbReference>
<dbReference type="InterPro" id="IPR051872">
    <property type="entry name" value="Cytochrome_b5/Flavoprotein_Rdt"/>
</dbReference>
<feature type="domain" description="Cytochrome b5 heme-binding" evidence="5">
    <location>
        <begin position="139"/>
        <end position="201"/>
    </location>
</feature>
<dbReference type="Gene3D" id="3.10.120.10">
    <property type="entry name" value="Cytochrome b5-like heme/steroid binding domain"/>
    <property type="match status" value="4"/>
</dbReference>
<feature type="chain" id="PRO_5005189344" description="Cytochrome b5 heme-binding domain-containing protein" evidence="4">
    <location>
        <begin position="25"/>
        <end position="684"/>
    </location>
</feature>
<dbReference type="PANTHER" id="PTHR46237:SF1">
    <property type="entry name" value="CYTOCHROME B5 REDUCTASE 4"/>
    <property type="match status" value="1"/>
</dbReference>
<dbReference type="Pfam" id="PF00173">
    <property type="entry name" value="Cyt-b5"/>
    <property type="match status" value="4"/>
</dbReference>
<dbReference type="AlphaFoldDB" id="A0A0G4FI39"/>